<dbReference type="InterPro" id="IPR010736">
    <property type="entry name" value="SHIPPO-rpt"/>
</dbReference>
<organism evidence="1 2">
    <name type="scientific">Temnothorax curvispinosus</name>
    <dbReference type="NCBI Taxonomy" id="300111"/>
    <lineage>
        <taxon>Eukaryota</taxon>
        <taxon>Metazoa</taxon>
        <taxon>Ecdysozoa</taxon>
        <taxon>Arthropoda</taxon>
        <taxon>Hexapoda</taxon>
        <taxon>Insecta</taxon>
        <taxon>Pterygota</taxon>
        <taxon>Neoptera</taxon>
        <taxon>Endopterygota</taxon>
        <taxon>Hymenoptera</taxon>
        <taxon>Apocrita</taxon>
        <taxon>Aculeata</taxon>
        <taxon>Formicoidea</taxon>
        <taxon>Formicidae</taxon>
        <taxon>Myrmicinae</taxon>
        <taxon>Temnothorax</taxon>
    </lineage>
</organism>
<dbReference type="AlphaFoldDB" id="A0A6J1Q5M0"/>
<name>A0A6J1Q5M0_9HYME</name>
<dbReference type="OrthoDB" id="6275292at2759"/>
<dbReference type="RefSeq" id="XP_024877499.1">
    <property type="nucleotide sequence ID" value="XM_025021731.1"/>
</dbReference>
<dbReference type="InterPro" id="IPR033557">
    <property type="entry name" value="CIMAP2"/>
</dbReference>
<evidence type="ECO:0000313" key="2">
    <source>
        <dbReference type="RefSeq" id="XP_024877499.1"/>
    </source>
</evidence>
<protein>
    <submittedName>
        <fullName evidence="2">Uncharacterized protein LOC112458231</fullName>
    </submittedName>
</protein>
<dbReference type="Pfam" id="PF07004">
    <property type="entry name" value="SHIPPO-rpt"/>
    <property type="match status" value="2"/>
</dbReference>
<reference evidence="2" key="1">
    <citation type="submission" date="2025-08" db="UniProtKB">
        <authorList>
            <consortium name="RefSeq"/>
        </authorList>
    </citation>
    <scope>IDENTIFICATION</scope>
    <source>
        <tissue evidence="2">Whole body</tissue>
    </source>
</reference>
<gene>
    <name evidence="2" type="primary">LOC112458231</name>
</gene>
<dbReference type="Proteomes" id="UP000504618">
    <property type="component" value="Unplaced"/>
</dbReference>
<accession>A0A6J1Q5M0</accession>
<proteinExistence type="predicted"/>
<dbReference type="GeneID" id="112458231"/>
<keyword evidence="1" id="KW-1185">Reference proteome</keyword>
<sequence length="122" mass="14266">MDKLSSKSNYFKGRWSTNPRFIKKPVTRIMLQDISTCYKDPDEPGPGHYNPRTPRKLRSLKKYPFDSNIEYARPVPPSDIRPGPGRYKIKQEYRVKGYGWTSVFKSKVPRMTGISPSLYNDY</sequence>
<dbReference type="PANTHER" id="PTHR34914:SF1">
    <property type="entry name" value="LYMPHOCYTE EXPANSION MOLECULE"/>
    <property type="match status" value="1"/>
</dbReference>
<dbReference type="PANTHER" id="PTHR34914">
    <property type="entry name" value="LYMPHOCYTE EXPANSION MOLECULE"/>
    <property type="match status" value="1"/>
</dbReference>
<evidence type="ECO:0000313" key="1">
    <source>
        <dbReference type="Proteomes" id="UP000504618"/>
    </source>
</evidence>